<evidence type="ECO:0000256" key="1">
    <source>
        <dbReference type="SAM" id="MobiDB-lite"/>
    </source>
</evidence>
<comment type="caution">
    <text evidence="2">The sequence shown here is derived from an EMBL/GenBank/DDBJ whole genome shotgun (WGS) entry which is preliminary data.</text>
</comment>
<sequence length="36" mass="4013">MFSATISPGRPEPRATKLGIDVTSNIRTPRMRQKAQ</sequence>
<evidence type="ECO:0000313" key="3">
    <source>
        <dbReference type="Proteomes" id="UP000005446"/>
    </source>
</evidence>
<keyword evidence="3" id="KW-1185">Reference proteome</keyword>
<dbReference type="InParanoid" id="H0EMV8"/>
<dbReference type="AlphaFoldDB" id="H0EMV8"/>
<gene>
    <name evidence="2" type="ORF">M7I_3956</name>
</gene>
<dbReference type="Proteomes" id="UP000005446">
    <property type="component" value="Unassembled WGS sequence"/>
</dbReference>
<name>H0EMV8_GLAL7</name>
<organism evidence="2 3">
    <name type="scientific">Glarea lozoyensis (strain ATCC 74030 / MF5533)</name>
    <dbReference type="NCBI Taxonomy" id="1104152"/>
    <lineage>
        <taxon>Eukaryota</taxon>
        <taxon>Fungi</taxon>
        <taxon>Dikarya</taxon>
        <taxon>Ascomycota</taxon>
        <taxon>Pezizomycotina</taxon>
        <taxon>Leotiomycetes</taxon>
        <taxon>Helotiales</taxon>
        <taxon>Helotiaceae</taxon>
        <taxon>Glarea</taxon>
    </lineage>
</organism>
<evidence type="ECO:0000313" key="2">
    <source>
        <dbReference type="EMBL" id="EHL00187.1"/>
    </source>
</evidence>
<dbReference type="HOGENOM" id="CLU_3359804_0_0_1"/>
<protein>
    <submittedName>
        <fullName evidence="2">Uncharacterized protein</fullName>
    </submittedName>
</protein>
<reference evidence="2 3" key="1">
    <citation type="journal article" date="2012" name="Eukaryot. Cell">
        <title>Genome sequence of the fungus Glarea lozoyensis: the first genome sequence of a species from the Helotiaceae family.</title>
        <authorList>
            <person name="Youssar L."/>
            <person name="Gruening B.A."/>
            <person name="Erxleben A."/>
            <person name="Guenther S."/>
            <person name="Huettel W."/>
        </authorList>
    </citation>
    <scope>NUCLEOTIDE SEQUENCE [LARGE SCALE GENOMIC DNA]</scope>
    <source>
        <strain evidence="3">ATCC 74030 / MF5533</strain>
    </source>
</reference>
<feature type="region of interest" description="Disordered" evidence="1">
    <location>
        <begin position="1"/>
        <end position="36"/>
    </location>
</feature>
<accession>H0EMV8</accession>
<dbReference type="EMBL" id="AGUE01000094">
    <property type="protein sequence ID" value="EHL00187.1"/>
    <property type="molecule type" value="Genomic_DNA"/>
</dbReference>
<proteinExistence type="predicted"/>